<gene>
    <name evidence="2" type="ORF">HCN44_000095</name>
</gene>
<name>A0A835CRJ7_APHGI</name>
<reference evidence="2 3" key="1">
    <citation type="submission" date="2020-08" db="EMBL/GenBank/DDBJ databases">
        <title>Aphidius gifuensis genome sequencing and assembly.</title>
        <authorList>
            <person name="Du Z."/>
        </authorList>
    </citation>
    <scope>NUCLEOTIDE SEQUENCE [LARGE SCALE GENOMIC DNA]</scope>
    <source>
        <strain evidence="2">YNYX2018</strain>
        <tissue evidence="2">Adults</tissue>
    </source>
</reference>
<sequence>MQMIVISFGLVLLATCLSALPATLDSDGDVSYEENGVVYIFDIYAVRKSNSASVGKILNDGGIEKIKSSADKIGTVVMADEDSEVPITLGEFSDIVEDLGMTVEKLNDGDELKIIEIKFEDMSMEDFDDFMSFEELIRVLKAEGIILELNEENSSRFIQVSFDEKLKNSDDQPFTLDELAEFFEKEGYTVDVIKAKNKVMAIRIHVDDIPDVVTTKQTSPKKDNKKYDINDKKDDHFSTFDHITKSDSMNKIRKRRTPCSECQTGTMIKNMIEKYKETK</sequence>
<keyword evidence="3" id="KW-1185">Reference proteome</keyword>
<dbReference type="Proteomes" id="UP000639338">
    <property type="component" value="Unassembled WGS sequence"/>
</dbReference>
<feature type="signal peptide" evidence="1">
    <location>
        <begin position="1"/>
        <end position="18"/>
    </location>
</feature>
<dbReference type="EMBL" id="JACMRX010000004">
    <property type="protein sequence ID" value="KAF7990290.1"/>
    <property type="molecule type" value="Genomic_DNA"/>
</dbReference>
<proteinExistence type="predicted"/>
<accession>A0A835CRJ7</accession>
<evidence type="ECO:0000256" key="1">
    <source>
        <dbReference type="SAM" id="SignalP"/>
    </source>
</evidence>
<feature type="chain" id="PRO_5032908056" evidence="1">
    <location>
        <begin position="19"/>
        <end position="279"/>
    </location>
</feature>
<protein>
    <submittedName>
        <fullName evidence="2">Uncharacterized protein</fullName>
    </submittedName>
</protein>
<dbReference type="OrthoDB" id="7668692at2759"/>
<dbReference type="AlphaFoldDB" id="A0A835CRJ7"/>
<evidence type="ECO:0000313" key="2">
    <source>
        <dbReference type="EMBL" id="KAF7990290.1"/>
    </source>
</evidence>
<comment type="caution">
    <text evidence="2">The sequence shown here is derived from an EMBL/GenBank/DDBJ whole genome shotgun (WGS) entry which is preliminary data.</text>
</comment>
<keyword evidence="1" id="KW-0732">Signal</keyword>
<evidence type="ECO:0000313" key="3">
    <source>
        <dbReference type="Proteomes" id="UP000639338"/>
    </source>
</evidence>
<organism evidence="2 3">
    <name type="scientific">Aphidius gifuensis</name>
    <name type="common">Parasitoid wasp</name>
    <dbReference type="NCBI Taxonomy" id="684658"/>
    <lineage>
        <taxon>Eukaryota</taxon>
        <taxon>Metazoa</taxon>
        <taxon>Ecdysozoa</taxon>
        <taxon>Arthropoda</taxon>
        <taxon>Hexapoda</taxon>
        <taxon>Insecta</taxon>
        <taxon>Pterygota</taxon>
        <taxon>Neoptera</taxon>
        <taxon>Endopterygota</taxon>
        <taxon>Hymenoptera</taxon>
        <taxon>Apocrita</taxon>
        <taxon>Ichneumonoidea</taxon>
        <taxon>Braconidae</taxon>
        <taxon>Aphidiinae</taxon>
        <taxon>Aphidius</taxon>
    </lineage>
</organism>